<dbReference type="NCBIfam" id="TIGR00225">
    <property type="entry name" value="prc"/>
    <property type="match status" value="1"/>
</dbReference>
<dbReference type="EMBL" id="JACOOH010000001">
    <property type="protein sequence ID" value="MBC5620009.1"/>
    <property type="molecule type" value="Genomic_DNA"/>
</dbReference>
<dbReference type="InterPro" id="IPR029045">
    <property type="entry name" value="ClpP/crotonase-like_dom_sf"/>
</dbReference>
<evidence type="ECO:0000256" key="4">
    <source>
        <dbReference type="ARBA" id="ARBA00022825"/>
    </source>
</evidence>
<keyword evidence="4 5" id="KW-0720">Serine protease</keyword>
<dbReference type="Gene3D" id="3.30.750.44">
    <property type="match status" value="1"/>
</dbReference>
<proteinExistence type="inferred from homology"/>
<reference evidence="7 8" key="1">
    <citation type="submission" date="2020-08" db="EMBL/GenBank/DDBJ databases">
        <title>Genome public.</title>
        <authorList>
            <person name="Liu C."/>
            <person name="Sun Q."/>
        </authorList>
    </citation>
    <scope>NUCLEOTIDE SEQUENCE [LARGE SCALE GENOMIC DNA]</scope>
    <source>
        <strain evidence="7 8">NSJ-56</strain>
    </source>
</reference>
<keyword evidence="8" id="KW-1185">Reference proteome</keyword>
<keyword evidence="3 5" id="KW-0378">Hydrolase</keyword>
<organism evidence="7 8">
    <name type="scientific">Butyricimonas hominis</name>
    <dbReference type="NCBI Taxonomy" id="2763032"/>
    <lineage>
        <taxon>Bacteria</taxon>
        <taxon>Pseudomonadati</taxon>
        <taxon>Bacteroidota</taxon>
        <taxon>Bacteroidia</taxon>
        <taxon>Bacteroidales</taxon>
        <taxon>Odoribacteraceae</taxon>
        <taxon>Butyricimonas</taxon>
    </lineage>
</organism>
<comment type="similarity">
    <text evidence="1 5">Belongs to the peptidase S41A family.</text>
</comment>
<dbReference type="Pfam" id="PF03572">
    <property type="entry name" value="Peptidase_S41"/>
    <property type="match status" value="1"/>
</dbReference>
<evidence type="ECO:0000259" key="6">
    <source>
        <dbReference type="PROSITE" id="PS50106"/>
    </source>
</evidence>
<evidence type="ECO:0000313" key="8">
    <source>
        <dbReference type="Proteomes" id="UP000646484"/>
    </source>
</evidence>
<comment type="caution">
    <text evidence="7">The sequence shown here is derived from an EMBL/GenBank/DDBJ whole genome shotgun (WGS) entry which is preliminary data.</text>
</comment>
<dbReference type="CDD" id="cd06782">
    <property type="entry name" value="cpPDZ_CPP-like"/>
    <property type="match status" value="1"/>
</dbReference>
<name>A0ABR7CWH8_9BACT</name>
<dbReference type="SUPFAM" id="SSF50156">
    <property type="entry name" value="PDZ domain-like"/>
    <property type="match status" value="1"/>
</dbReference>
<gene>
    <name evidence="7" type="ORF">H8S64_02735</name>
</gene>
<dbReference type="InterPro" id="IPR005151">
    <property type="entry name" value="Tail-specific_protease"/>
</dbReference>
<dbReference type="Gene3D" id="2.30.42.10">
    <property type="match status" value="1"/>
</dbReference>
<dbReference type="PANTHER" id="PTHR32060:SF30">
    <property type="entry name" value="CARBOXY-TERMINAL PROCESSING PROTEASE CTPA"/>
    <property type="match status" value="1"/>
</dbReference>
<dbReference type="SMART" id="SM00228">
    <property type="entry name" value="PDZ"/>
    <property type="match status" value="1"/>
</dbReference>
<sequence length="531" mass="59614">MNKSNLRALLTPIVLALAIVLGMMINRFLPDRGQMSVAAGVYPQMGNKLDVILGMIQHSYVDTVNMTELIENSIPIILNDLDPHTIYIPAKDMQRANEGIIGNFGGVGVQFYKYLDTVTVVKVVPGGPSEKAGILDGDRIIRVGDSVVAGVNKNTDQIMAMMRGEFGSKVDLTIVRRGEPKPIKKTVTRGSIPVKSVDVAYMLNDTTGYLKTNTFGMVTYMEFMNAMESLKQAGMKKIIIDLRENEGGVLETAIKMINEFLDADKLILYTQGNARARMDFTSNGQGRYKDIRVDVLISEFSASASEIFAGAIQDNDRGLIIGRRSFGKGLVQEQRPLSDGSAVRLTVARYYTPSGRSIQKPYDQGKEKYYSDIYNRMMHGEFSQRDSITFDENLKYQTVGGRTVYGGGGIMPDVFVPADTTGATRYLAAVTRTQFLYDYTFDFMDRHRNEMKDLKDYKAIQRYLKQFDLVNEMANYAARRGLKRNDKEIKESYQILRTRIEAYIGRHALDDIGFYPIIGQIDNTLQEAIKQ</sequence>
<feature type="domain" description="PDZ" evidence="6">
    <location>
        <begin position="90"/>
        <end position="178"/>
    </location>
</feature>
<protein>
    <submittedName>
        <fullName evidence="7">S41 family peptidase</fullName>
    </submittedName>
</protein>
<evidence type="ECO:0000313" key="7">
    <source>
        <dbReference type="EMBL" id="MBC5620009.1"/>
    </source>
</evidence>
<keyword evidence="2 5" id="KW-0645">Protease</keyword>
<dbReference type="Proteomes" id="UP000646484">
    <property type="component" value="Unassembled WGS sequence"/>
</dbReference>
<dbReference type="PROSITE" id="PS50106">
    <property type="entry name" value="PDZ"/>
    <property type="match status" value="1"/>
</dbReference>
<dbReference type="PANTHER" id="PTHR32060">
    <property type="entry name" value="TAIL-SPECIFIC PROTEASE"/>
    <property type="match status" value="1"/>
</dbReference>
<dbReference type="CDD" id="cd07560">
    <property type="entry name" value="Peptidase_S41_CPP"/>
    <property type="match status" value="1"/>
</dbReference>
<dbReference type="Pfam" id="PF13180">
    <property type="entry name" value="PDZ_2"/>
    <property type="match status" value="1"/>
</dbReference>
<dbReference type="InterPro" id="IPR004447">
    <property type="entry name" value="Peptidase_S41A"/>
</dbReference>
<evidence type="ECO:0000256" key="3">
    <source>
        <dbReference type="ARBA" id="ARBA00022801"/>
    </source>
</evidence>
<dbReference type="Gene3D" id="3.90.226.10">
    <property type="entry name" value="2-enoyl-CoA Hydratase, Chain A, domain 1"/>
    <property type="match status" value="1"/>
</dbReference>
<dbReference type="RefSeq" id="WP_099291285.1">
    <property type="nucleotide sequence ID" value="NZ_JACOOH010000001.1"/>
</dbReference>
<evidence type="ECO:0000256" key="2">
    <source>
        <dbReference type="ARBA" id="ARBA00022670"/>
    </source>
</evidence>
<dbReference type="InterPro" id="IPR001478">
    <property type="entry name" value="PDZ"/>
</dbReference>
<evidence type="ECO:0000256" key="1">
    <source>
        <dbReference type="ARBA" id="ARBA00009179"/>
    </source>
</evidence>
<dbReference type="SUPFAM" id="SSF52096">
    <property type="entry name" value="ClpP/crotonase"/>
    <property type="match status" value="1"/>
</dbReference>
<evidence type="ECO:0000256" key="5">
    <source>
        <dbReference type="RuleBase" id="RU004404"/>
    </source>
</evidence>
<dbReference type="InterPro" id="IPR036034">
    <property type="entry name" value="PDZ_sf"/>
</dbReference>
<accession>A0ABR7CWH8</accession>
<dbReference type="SMART" id="SM00245">
    <property type="entry name" value="TSPc"/>
    <property type="match status" value="1"/>
</dbReference>